<dbReference type="EMBL" id="JAHLFQ010000066">
    <property type="protein sequence ID" value="MBU3803800.1"/>
    <property type="molecule type" value="Genomic_DNA"/>
</dbReference>
<dbReference type="Pfam" id="PF00395">
    <property type="entry name" value="SLH"/>
    <property type="match status" value="1"/>
</dbReference>
<sequence>MKKIIRGWVLVFIFYMSMGTVYGTNTEALMTEKAFINELLKVSKTGAVLLTGSDEILTREKAATLIVNYLGYEAIAKKQNNLFKDVTSSQGEISLVSQLGLMNGLGSGLFQPNGKVTVSQGSLIINRIKNKLETPITWKHAFYAIQSSSQKEWIKGYDAISFGWSQLERDANNNFIISTSNTENDFKVPVGFEGPIDLAKANGVETYLMVYFENKGMLAKSFLEDELQRASVINQLVSLSQGMTKDGVTRAFDGVTIDFEQFLSSDLKELYNIFIKELKSALQKEGKKLNVAVQPTLYFKGYDYKGIGEAADHIILMAHDYGAITLTEVERQAGITTTPLTPIKEVYDALYEAGLSISDKSKIALQFSFASLQWQSQNNQVINSRAYTPSYDKIEARLSLSGSMKHFDHYLQSTYATYEENGIQNIIWYEDINSIHSKIDLAKLMGITSVSYWRLGIIPEAFNPLR</sequence>
<feature type="domain" description="GH18" evidence="2">
    <location>
        <begin position="129"/>
        <end position="466"/>
    </location>
</feature>
<dbReference type="InterPro" id="IPR017853">
    <property type="entry name" value="GH"/>
</dbReference>
<dbReference type="PANTHER" id="PTHR46066:SF2">
    <property type="entry name" value="CHITINASE DOMAIN-CONTAINING PROTEIN 1"/>
    <property type="match status" value="1"/>
</dbReference>
<dbReference type="InterPro" id="IPR029070">
    <property type="entry name" value="Chitinase_insertion_sf"/>
</dbReference>
<dbReference type="PROSITE" id="PS51910">
    <property type="entry name" value="GH18_2"/>
    <property type="match status" value="1"/>
</dbReference>
<reference evidence="3" key="2">
    <citation type="submission" date="2021-04" db="EMBL/GenBank/DDBJ databases">
        <authorList>
            <person name="Gilroy R."/>
        </authorList>
    </citation>
    <scope>NUCLEOTIDE SEQUENCE</scope>
    <source>
        <strain evidence="3">B5-657</strain>
    </source>
</reference>
<comment type="caution">
    <text evidence="3">The sequence shown here is derived from an EMBL/GenBank/DDBJ whole genome shotgun (WGS) entry which is preliminary data.</text>
</comment>
<dbReference type="AlphaFoldDB" id="A0A9E2KB32"/>
<keyword evidence="1" id="KW-0677">Repeat</keyword>
<protein>
    <submittedName>
        <fullName evidence="3">S-layer homology domain-containing protein</fullName>
    </submittedName>
</protein>
<dbReference type="InterPro" id="IPR001119">
    <property type="entry name" value="SLH_dom"/>
</dbReference>
<dbReference type="GO" id="GO:0005975">
    <property type="term" value="P:carbohydrate metabolic process"/>
    <property type="evidence" value="ECO:0007669"/>
    <property type="project" value="InterPro"/>
</dbReference>
<evidence type="ECO:0000313" key="3">
    <source>
        <dbReference type="EMBL" id="MBU3803800.1"/>
    </source>
</evidence>
<dbReference type="Proteomes" id="UP000824229">
    <property type="component" value="Unassembled WGS sequence"/>
</dbReference>
<dbReference type="SUPFAM" id="SSF51445">
    <property type="entry name" value="(Trans)glycosidases"/>
    <property type="match status" value="1"/>
</dbReference>
<evidence type="ECO:0000256" key="1">
    <source>
        <dbReference type="ARBA" id="ARBA00022737"/>
    </source>
</evidence>
<dbReference type="Pfam" id="PF00704">
    <property type="entry name" value="Glyco_hydro_18"/>
    <property type="match status" value="1"/>
</dbReference>
<accession>A0A9E2KB32</accession>
<name>A0A9E2KB32_9FIRM</name>
<evidence type="ECO:0000313" key="4">
    <source>
        <dbReference type="Proteomes" id="UP000824229"/>
    </source>
</evidence>
<dbReference type="GO" id="GO:0008061">
    <property type="term" value="F:chitin binding"/>
    <property type="evidence" value="ECO:0007669"/>
    <property type="project" value="InterPro"/>
</dbReference>
<dbReference type="SMART" id="SM00636">
    <property type="entry name" value="Glyco_18"/>
    <property type="match status" value="1"/>
</dbReference>
<dbReference type="InterPro" id="IPR011583">
    <property type="entry name" value="Chitinase_II/V-like_cat"/>
</dbReference>
<proteinExistence type="predicted"/>
<dbReference type="PANTHER" id="PTHR46066">
    <property type="entry name" value="CHITINASE DOMAIN-CONTAINING PROTEIN 1 FAMILY MEMBER"/>
    <property type="match status" value="1"/>
</dbReference>
<dbReference type="Gene3D" id="3.20.20.80">
    <property type="entry name" value="Glycosidases"/>
    <property type="match status" value="1"/>
</dbReference>
<dbReference type="InterPro" id="IPR001223">
    <property type="entry name" value="Glyco_hydro18_cat"/>
</dbReference>
<reference evidence="3" key="1">
    <citation type="journal article" date="2021" name="PeerJ">
        <title>Extensive microbial diversity within the chicken gut microbiome revealed by metagenomics and culture.</title>
        <authorList>
            <person name="Gilroy R."/>
            <person name="Ravi A."/>
            <person name="Getino M."/>
            <person name="Pursley I."/>
            <person name="Horton D.L."/>
            <person name="Alikhan N.F."/>
            <person name="Baker D."/>
            <person name="Gharbi K."/>
            <person name="Hall N."/>
            <person name="Watson M."/>
            <person name="Adriaenssens E.M."/>
            <person name="Foster-Nyarko E."/>
            <person name="Jarju S."/>
            <person name="Secka A."/>
            <person name="Antonio M."/>
            <person name="Oren A."/>
            <person name="Chaudhuri R.R."/>
            <person name="La Ragione R."/>
            <person name="Hildebrand F."/>
            <person name="Pallen M.J."/>
        </authorList>
    </citation>
    <scope>NUCLEOTIDE SEQUENCE</scope>
    <source>
        <strain evidence="3">B5-657</strain>
    </source>
</reference>
<gene>
    <name evidence="3" type="ORF">H9872_03445</name>
</gene>
<organism evidence="3 4">
    <name type="scientific">Candidatus Cellulosilyticum pullistercoris</name>
    <dbReference type="NCBI Taxonomy" id="2838521"/>
    <lineage>
        <taxon>Bacteria</taxon>
        <taxon>Bacillati</taxon>
        <taxon>Bacillota</taxon>
        <taxon>Clostridia</taxon>
        <taxon>Lachnospirales</taxon>
        <taxon>Cellulosilyticaceae</taxon>
        <taxon>Cellulosilyticum</taxon>
    </lineage>
</organism>
<evidence type="ECO:0000259" key="2">
    <source>
        <dbReference type="PROSITE" id="PS51910"/>
    </source>
</evidence>
<dbReference type="Gene3D" id="3.10.50.10">
    <property type="match status" value="1"/>
</dbReference>